<dbReference type="Pfam" id="PF13377">
    <property type="entry name" value="Peripla_BP_3"/>
    <property type="match status" value="1"/>
</dbReference>
<keyword evidence="1" id="KW-0805">Transcription regulation</keyword>
<sequence>MKDVARLAGVGVKTVSRVVNGEPYVSEETRDAVERAIRQLRFQRNASAASLRHGQSRTIGLIVEDIAEPFQGALVQAVEHALAERSVLLFTTTSAHDPERERSMVRELISRRVDGLLVLPVPQDHSFLTPEFESGLPVVFVDRRPGGIVADLVASDNRGGTRAGTEYLVSRGHRRIAYLGDREAIFAGQERLLGYRDALDAAGIVFDPRLVATADPGREVSEAVLRELMDLAAPPTALVTGNSLHTIATLRSPTFQALDLAHVAFDEIELQDLFRRPLDVVAQDPERIGLLATEILLDRIQGDDGPPREVRVPTQLRVRS</sequence>
<dbReference type="SUPFAM" id="SSF53822">
    <property type="entry name" value="Periplasmic binding protein-like I"/>
    <property type="match status" value="1"/>
</dbReference>
<dbReference type="Proteomes" id="UP000275356">
    <property type="component" value="Unassembled WGS sequence"/>
</dbReference>
<dbReference type="InterPro" id="IPR000843">
    <property type="entry name" value="HTH_LacI"/>
</dbReference>
<dbReference type="PROSITE" id="PS00356">
    <property type="entry name" value="HTH_LACI_1"/>
    <property type="match status" value="1"/>
</dbReference>
<dbReference type="InterPro" id="IPR046335">
    <property type="entry name" value="LacI/GalR-like_sensor"/>
</dbReference>
<evidence type="ECO:0000256" key="1">
    <source>
        <dbReference type="ARBA" id="ARBA00023015"/>
    </source>
</evidence>
<dbReference type="CDD" id="cd01392">
    <property type="entry name" value="HTH_LacI"/>
    <property type="match status" value="1"/>
</dbReference>
<dbReference type="GO" id="GO:0000976">
    <property type="term" value="F:transcription cis-regulatory region binding"/>
    <property type="evidence" value="ECO:0007669"/>
    <property type="project" value="TreeGrafter"/>
</dbReference>
<dbReference type="CDD" id="cd06267">
    <property type="entry name" value="PBP1_LacI_sugar_binding-like"/>
    <property type="match status" value="1"/>
</dbReference>
<organism evidence="5 6">
    <name type="scientific">Salana multivorans</name>
    <dbReference type="NCBI Taxonomy" id="120377"/>
    <lineage>
        <taxon>Bacteria</taxon>
        <taxon>Bacillati</taxon>
        <taxon>Actinomycetota</taxon>
        <taxon>Actinomycetes</taxon>
        <taxon>Micrococcales</taxon>
        <taxon>Beutenbergiaceae</taxon>
        <taxon>Salana</taxon>
    </lineage>
</organism>
<dbReference type="Gene3D" id="3.40.50.2300">
    <property type="match status" value="2"/>
</dbReference>
<evidence type="ECO:0000259" key="4">
    <source>
        <dbReference type="PROSITE" id="PS50932"/>
    </source>
</evidence>
<dbReference type="EMBL" id="RKHQ01000001">
    <property type="protein sequence ID" value="ROR96352.1"/>
    <property type="molecule type" value="Genomic_DNA"/>
</dbReference>
<dbReference type="SMART" id="SM00354">
    <property type="entry name" value="HTH_LACI"/>
    <property type="match status" value="1"/>
</dbReference>
<evidence type="ECO:0000256" key="2">
    <source>
        <dbReference type="ARBA" id="ARBA00023125"/>
    </source>
</evidence>
<protein>
    <submittedName>
        <fullName evidence="5">LacI family transcriptional regulator</fullName>
    </submittedName>
</protein>
<dbReference type="AlphaFoldDB" id="A0A3N2D9J9"/>
<dbReference type="PANTHER" id="PTHR30146:SF109">
    <property type="entry name" value="HTH-TYPE TRANSCRIPTIONAL REGULATOR GALS"/>
    <property type="match status" value="1"/>
</dbReference>
<dbReference type="InterPro" id="IPR028082">
    <property type="entry name" value="Peripla_BP_I"/>
</dbReference>
<proteinExistence type="predicted"/>
<dbReference type="InterPro" id="IPR010982">
    <property type="entry name" value="Lambda_DNA-bd_dom_sf"/>
</dbReference>
<feature type="domain" description="HTH lacI-type" evidence="4">
    <location>
        <begin position="1"/>
        <end position="53"/>
    </location>
</feature>
<dbReference type="SUPFAM" id="SSF47413">
    <property type="entry name" value="lambda repressor-like DNA-binding domains"/>
    <property type="match status" value="1"/>
</dbReference>
<reference evidence="5 6" key="1">
    <citation type="submission" date="2018-11" db="EMBL/GenBank/DDBJ databases">
        <title>Sequencing the genomes of 1000 actinobacteria strains.</title>
        <authorList>
            <person name="Klenk H.-P."/>
        </authorList>
    </citation>
    <scope>NUCLEOTIDE SEQUENCE [LARGE SCALE GENOMIC DNA]</scope>
    <source>
        <strain evidence="5 6">DSM 13521</strain>
    </source>
</reference>
<comment type="caution">
    <text evidence="5">The sequence shown here is derived from an EMBL/GenBank/DDBJ whole genome shotgun (WGS) entry which is preliminary data.</text>
</comment>
<keyword evidence="2" id="KW-0238">DNA-binding</keyword>
<dbReference type="OrthoDB" id="3595338at2"/>
<keyword evidence="6" id="KW-1185">Reference proteome</keyword>
<dbReference type="PANTHER" id="PTHR30146">
    <property type="entry name" value="LACI-RELATED TRANSCRIPTIONAL REPRESSOR"/>
    <property type="match status" value="1"/>
</dbReference>
<dbReference type="GO" id="GO:0003700">
    <property type="term" value="F:DNA-binding transcription factor activity"/>
    <property type="evidence" value="ECO:0007669"/>
    <property type="project" value="TreeGrafter"/>
</dbReference>
<keyword evidence="3" id="KW-0804">Transcription</keyword>
<evidence type="ECO:0000256" key="3">
    <source>
        <dbReference type="ARBA" id="ARBA00023163"/>
    </source>
</evidence>
<dbReference type="Gene3D" id="1.10.260.40">
    <property type="entry name" value="lambda repressor-like DNA-binding domains"/>
    <property type="match status" value="1"/>
</dbReference>
<accession>A0A3N2D9J9</accession>
<name>A0A3N2D9J9_9MICO</name>
<dbReference type="PROSITE" id="PS50932">
    <property type="entry name" value="HTH_LACI_2"/>
    <property type="match status" value="1"/>
</dbReference>
<evidence type="ECO:0000313" key="6">
    <source>
        <dbReference type="Proteomes" id="UP000275356"/>
    </source>
</evidence>
<dbReference type="Pfam" id="PF00356">
    <property type="entry name" value="LacI"/>
    <property type="match status" value="1"/>
</dbReference>
<gene>
    <name evidence="5" type="ORF">EDD28_0935</name>
</gene>
<evidence type="ECO:0000313" key="5">
    <source>
        <dbReference type="EMBL" id="ROR96352.1"/>
    </source>
</evidence>